<evidence type="ECO:0000313" key="3">
    <source>
        <dbReference type="Proteomes" id="UP000008457"/>
    </source>
</evidence>
<evidence type="ECO:0000256" key="1">
    <source>
        <dbReference type="SAM" id="Coils"/>
    </source>
</evidence>
<dbReference type="HOGENOM" id="CLU_130332_1_1_9"/>
<dbReference type="InterPro" id="IPR038390">
    <property type="entry name" value="Metal_Tscrpt_repr_sf"/>
</dbReference>
<dbReference type="CDD" id="cd10148">
    <property type="entry name" value="CsoR-like_DUF156"/>
    <property type="match status" value="1"/>
</dbReference>
<dbReference type="InterPro" id="IPR003735">
    <property type="entry name" value="Metal_Tscrpt_repr"/>
</dbReference>
<dbReference type="EMBL" id="CP002360">
    <property type="protein sequence ID" value="AEE96134.1"/>
    <property type="molecule type" value="Genomic_DNA"/>
</dbReference>
<sequence length="98" mass="10951">MAHEHMNSYQEQKDDLLNRLKRIEGQVKGIQKMIQDDKYCVDVLTQVAAAKAAINKVGGMLLKSHAMGCVKGAVLSDDKEKSSEMIDELVDVVLKFMK</sequence>
<dbReference type="eggNOG" id="COG1937">
    <property type="taxonomic scope" value="Bacteria"/>
</dbReference>
<dbReference type="PANTHER" id="PTHR33677">
    <property type="entry name" value="TRANSCRIPTIONAL REPRESSOR FRMR-RELATED"/>
    <property type="match status" value="1"/>
</dbReference>
<name>F4A287_MAHA5</name>
<dbReference type="Pfam" id="PF02583">
    <property type="entry name" value="Trns_repr_metal"/>
    <property type="match status" value="1"/>
</dbReference>
<keyword evidence="1" id="KW-0175">Coiled coil</keyword>
<dbReference type="Gene3D" id="1.20.58.1000">
    <property type="entry name" value="Metal-sensitive repressor, helix protomer"/>
    <property type="match status" value="1"/>
</dbReference>
<protein>
    <recommendedName>
        <fullName evidence="4">Copper-sensing transcriptional repressor CsoR</fullName>
    </recommendedName>
</protein>
<dbReference type="KEGG" id="mas:Mahau_0936"/>
<evidence type="ECO:0000313" key="2">
    <source>
        <dbReference type="EMBL" id="AEE96134.1"/>
    </source>
</evidence>
<reference evidence="2 3" key="2">
    <citation type="journal article" date="2011" name="Stand. Genomic Sci.">
        <title>Complete genome sequence of Mahella australiensis type strain (50-1 BON).</title>
        <authorList>
            <person name="Sikorski J."/>
            <person name="Teshima H."/>
            <person name="Nolan M."/>
            <person name="Lucas S."/>
            <person name="Hammon N."/>
            <person name="Deshpande S."/>
            <person name="Cheng J.F."/>
            <person name="Pitluck S."/>
            <person name="Liolios K."/>
            <person name="Pagani I."/>
            <person name="Ivanova N."/>
            <person name="Huntemann M."/>
            <person name="Mavromatis K."/>
            <person name="Ovchinikova G."/>
            <person name="Pati A."/>
            <person name="Tapia R."/>
            <person name="Han C."/>
            <person name="Goodwin L."/>
            <person name="Chen A."/>
            <person name="Palaniappan K."/>
            <person name="Land M."/>
            <person name="Hauser L."/>
            <person name="Ngatchou-Djao O.D."/>
            <person name="Rohde M."/>
            <person name="Pukall R."/>
            <person name="Spring S."/>
            <person name="Abt B."/>
            <person name="Goker M."/>
            <person name="Detter J.C."/>
            <person name="Woyke T."/>
            <person name="Bristow J."/>
            <person name="Markowitz V."/>
            <person name="Hugenholtz P."/>
            <person name="Eisen J.A."/>
            <person name="Kyrpides N.C."/>
            <person name="Klenk H.P."/>
            <person name="Lapidus A."/>
        </authorList>
    </citation>
    <scope>NUCLEOTIDE SEQUENCE [LARGE SCALE GENOMIC DNA]</scope>
    <source>
        <strain evidence="3">DSM 15567 / CIP 107919 / 50-1 BON</strain>
    </source>
</reference>
<dbReference type="AlphaFoldDB" id="F4A287"/>
<dbReference type="GO" id="GO:0046872">
    <property type="term" value="F:metal ion binding"/>
    <property type="evidence" value="ECO:0007669"/>
    <property type="project" value="InterPro"/>
</dbReference>
<accession>F4A287</accession>
<dbReference type="GO" id="GO:0003677">
    <property type="term" value="F:DNA binding"/>
    <property type="evidence" value="ECO:0007669"/>
    <property type="project" value="InterPro"/>
</dbReference>
<organism evidence="2 3">
    <name type="scientific">Mahella australiensis (strain DSM 15567 / CIP 107919 / 50-1 BON)</name>
    <dbReference type="NCBI Taxonomy" id="697281"/>
    <lineage>
        <taxon>Bacteria</taxon>
        <taxon>Bacillati</taxon>
        <taxon>Bacillota</taxon>
        <taxon>Clostridia</taxon>
        <taxon>Thermoanaerobacterales</taxon>
        <taxon>Thermoanaerobacterales Family IV. Incertae Sedis</taxon>
        <taxon>Mahella</taxon>
    </lineage>
</organism>
<dbReference type="STRING" id="697281.Mahau_0936"/>
<dbReference type="PANTHER" id="PTHR33677:SF3">
    <property type="entry name" value="COPPER-SENSING TRANSCRIPTIONAL REPRESSOR RICR"/>
    <property type="match status" value="1"/>
</dbReference>
<dbReference type="Proteomes" id="UP000008457">
    <property type="component" value="Chromosome"/>
</dbReference>
<keyword evidence="3" id="KW-1185">Reference proteome</keyword>
<dbReference type="GO" id="GO:0045892">
    <property type="term" value="P:negative regulation of DNA-templated transcription"/>
    <property type="evidence" value="ECO:0007669"/>
    <property type="project" value="UniProtKB-ARBA"/>
</dbReference>
<reference evidence="3" key="1">
    <citation type="submission" date="2010-11" db="EMBL/GenBank/DDBJ databases">
        <title>The complete genome of Mahella australiensis DSM 15567.</title>
        <authorList>
            <consortium name="US DOE Joint Genome Institute (JGI-PGF)"/>
            <person name="Lucas S."/>
            <person name="Copeland A."/>
            <person name="Lapidus A."/>
            <person name="Bruce D."/>
            <person name="Goodwin L."/>
            <person name="Pitluck S."/>
            <person name="Kyrpides N."/>
            <person name="Mavromatis K."/>
            <person name="Pagani I."/>
            <person name="Ivanova N."/>
            <person name="Teshima H."/>
            <person name="Brettin T."/>
            <person name="Detter J.C."/>
            <person name="Han C."/>
            <person name="Tapia R."/>
            <person name="Land M."/>
            <person name="Hauser L."/>
            <person name="Markowitz V."/>
            <person name="Cheng J.-F."/>
            <person name="Hugenholtz P."/>
            <person name="Woyke T."/>
            <person name="Wu D."/>
            <person name="Spring S."/>
            <person name="Pukall R."/>
            <person name="Steenblock K."/>
            <person name="Schneider S."/>
            <person name="Klenk H.-P."/>
            <person name="Eisen J.A."/>
        </authorList>
    </citation>
    <scope>NUCLEOTIDE SEQUENCE [LARGE SCALE GENOMIC DNA]</scope>
    <source>
        <strain evidence="3">DSM 15567 / CIP 107919 / 50-1 BON</strain>
    </source>
</reference>
<evidence type="ECO:0008006" key="4">
    <source>
        <dbReference type="Google" id="ProtNLM"/>
    </source>
</evidence>
<proteinExistence type="predicted"/>
<feature type="coiled-coil region" evidence="1">
    <location>
        <begin position="6"/>
        <end position="33"/>
    </location>
</feature>
<gene>
    <name evidence="2" type="ordered locus">Mahau_0936</name>
</gene>